<sequence length="567" mass="64050">MPKKGLVIVLSINFKSSANNSFEDSPRSKYSGILTRIFLTPLQSWSQVNLSETLQSLIYPVLSLPFDVTSEIFINCLSDIQEAEPPVFDFSLQKLPTPLVLSQICRSWRDVALKTPKIWACFRICVEDWPEDRTPRLRRLAEWVERAGASPLSFILHRHARFAYSRSTSSDEVAILLPILALSMQWKHVDLRLSYQDLITTEQFPSDLHGRLPALEKLQIRTADSGRRDSGTTMVTAFELAPNLRTVVLEQLRPVLILLPWIQLTHFTGERVKAMDCVYVLRLATSLVECKLTGVEGWDLVEISLTLLPPHSSLKVLQLTGSSLCRDILNILTLPSLVELDILGTNISESHQEFASYLSRSLPPLQHLSLYYGGYLCIVHGFPFLPNLAVLNLADLTVAEMSDFLERLRARDSAPFLPNLQSLVITGSESEAVPSALNYGLLADALDCRWNRADSGPRLESFKMTWTRYGTNVDYPLLRRSDPPPDFRLSVPRLLDMIDEADQRLSWSLVIRRLSLSPNMQHEHMEKNQSLRDRLAEIDTQIALLDEERQISQKAPVPHLSGSGAAF</sequence>
<gene>
    <name evidence="1" type="ORF">MVEN_02441100</name>
</gene>
<name>A0A8H6WYF8_9AGAR</name>
<dbReference type="SUPFAM" id="SSF52047">
    <property type="entry name" value="RNI-like"/>
    <property type="match status" value="1"/>
</dbReference>
<dbReference type="PANTHER" id="PTHR38926:SF5">
    <property type="entry name" value="F-BOX AND LEUCINE-RICH REPEAT PROTEIN 6"/>
    <property type="match status" value="1"/>
</dbReference>
<accession>A0A8H6WYF8</accession>
<dbReference type="Gene3D" id="3.80.10.10">
    <property type="entry name" value="Ribonuclease Inhibitor"/>
    <property type="match status" value="1"/>
</dbReference>
<evidence type="ECO:0000313" key="2">
    <source>
        <dbReference type="Proteomes" id="UP000620124"/>
    </source>
</evidence>
<keyword evidence="2" id="KW-1185">Reference proteome</keyword>
<proteinExistence type="predicted"/>
<organism evidence="1 2">
    <name type="scientific">Mycena venus</name>
    <dbReference type="NCBI Taxonomy" id="2733690"/>
    <lineage>
        <taxon>Eukaryota</taxon>
        <taxon>Fungi</taxon>
        <taxon>Dikarya</taxon>
        <taxon>Basidiomycota</taxon>
        <taxon>Agaricomycotina</taxon>
        <taxon>Agaricomycetes</taxon>
        <taxon>Agaricomycetidae</taxon>
        <taxon>Agaricales</taxon>
        <taxon>Marasmiineae</taxon>
        <taxon>Mycenaceae</taxon>
        <taxon>Mycena</taxon>
    </lineage>
</organism>
<dbReference type="OrthoDB" id="2269034at2759"/>
<comment type="caution">
    <text evidence="1">The sequence shown here is derived from an EMBL/GenBank/DDBJ whole genome shotgun (WGS) entry which is preliminary data.</text>
</comment>
<dbReference type="EMBL" id="JACAZI010000032">
    <property type="protein sequence ID" value="KAF7331008.1"/>
    <property type="molecule type" value="Genomic_DNA"/>
</dbReference>
<dbReference type="AlphaFoldDB" id="A0A8H6WYF8"/>
<reference evidence="1" key="1">
    <citation type="submission" date="2020-05" db="EMBL/GenBank/DDBJ databases">
        <title>Mycena genomes resolve the evolution of fungal bioluminescence.</title>
        <authorList>
            <person name="Tsai I.J."/>
        </authorList>
    </citation>
    <scope>NUCLEOTIDE SEQUENCE</scope>
    <source>
        <strain evidence="1">CCC161011</strain>
    </source>
</reference>
<dbReference type="Proteomes" id="UP000620124">
    <property type="component" value="Unassembled WGS sequence"/>
</dbReference>
<protein>
    <submittedName>
        <fullName evidence="1">F-box domain-containing protein</fullName>
    </submittedName>
</protein>
<dbReference type="PANTHER" id="PTHR38926">
    <property type="entry name" value="F-BOX DOMAIN CONTAINING PROTEIN, EXPRESSED"/>
    <property type="match status" value="1"/>
</dbReference>
<evidence type="ECO:0000313" key="1">
    <source>
        <dbReference type="EMBL" id="KAF7331008.1"/>
    </source>
</evidence>
<dbReference type="InterPro" id="IPR032675">
    <property type="entry name" value="LRR_dom_sf"/>
</dbReference>